<evidence type="ECO:0000313" key="2">
    <source>
        <dbReference type="Proteomes" id="UP000309138"/>
    </source>
</evidence>
<keyword evidence="1" id="KW-0808">Transferase</keyword>
<organism evidence="1 2">
    <name type="scientific">Sphingomonas baiyangensis</name>
    <dbReference type="NCBI Taxonomy" id="2572576"/>
    <lineage>
        <taxon>Bacteria</taxon>
        <taxon>Pseudomonadati</taxon>
        <taxon>Pseudomonadota</taxon>
        <taxon>Alphaproteobacteria</taxon>
        <taxon>Sphingomonadales</taxon>
        <taxon>Sphingomonadaceae</taxon>
        <taxon>Sphingomonas</taxon>
    </lineage>
</organism>
<sequence length="155" mass="15905">MTARSHANTVPRGALLLAGGLVGFTLLATIGFRAAGLDPAASPVAERVANRAQPLAQRTLVFADLPDGGVRIADADGAVTILPAGGQSGFIRGVMRGLARDRRMRGLGADAPFALTAWDDGSLSLADSATGRIVELNGFGPDNRAAFAALLEMPR</sequence>
<dbReference type="GO" id="GO:0008168">
    <property type="term" value="F:methyltransferase activity"/>
    <property type="evidence" value="ECO:0007669"/>
    <property type="project" value="UniProtKB-KW"/>
</dbReference>
<dbReference type="Proteomes" id="UP000309138">
    <property type="component" value="Unassembled WGS sequence"/>
</dbReference>
<dbReference type="EMBL" id="SWKR01000002">
    <property type="protein sequence ID" value="TKD50941.1"/>
    <property type="molecule type" value="Genomic_DNA"/>
</dbReference>
<reference evidence="1 2" key="1">
    <citation type="submission" date="2019-04" db="EMBL/GenBank/DDBJ databases">
        <authorList>
            <person name="Yang Y."/>
            <person name="Wei D."/>
        </authorList>
    </citation>
    <scope>NUCLEOTIDE SEQUENCE [LARGE SCALE GENOMIC DNA]</scope>
    <source>
        <strain evidence="1 2">L-1-4w-11</strain>
    </source>
</reference>
<protein>
    <submittedName>
        <fullName evidence="1">Phosphonoacetaldehyde methylase</fullName>
    </submittedName>
</protein>
<comment type="caution">
    <text evidence="1">The sequence shown here is derived from an EMBL/GenBank/DDBJ whole genome shotgun (WGS) entry which is preliminary data.</text>
</comment>
<dbReference type="InterPro" id="IPR017495">
    <property type="entry name" value="PuhC"/>
</dbReference>
<name>A0A4U1L250_9SPHN</name>
<accession>A0A4U1L250</accession>
<dbReference type="OrthoDB" id="7848123at2"/>
<proteinExistence type="predicted"/>
<keyword evidence="2" id="KW-1185">Reference proteome</keyword>
<dbReference type="RefSeq" id="WP_136942889.1">
    <property type="nucleotide sequence ID" value="NZ_SWKR01000002.1"/>
</dbReference>
<keyword evidence="1" id="KW-0489">Methyltransferase</keyword>
<dbReference type="GO" id="GO:0032259">
    <property type="term" value="P:methylation"/>
    <property type="evidence" value="ECO:0007669"/>
    <property type="project" value="UniProtKB-KW"/>
</dbReference>
<dbReference type="NCBIfam" id="TIGR03054">
    <property type="entry name" value="photo_alph_chp1"/>
    <property type="match status" value="1"/>
</dbReference>
<evidence type="ECO:0000313" key="1">
    <source>
        <dbReference type="EMBL" id="TKD50941.1"/>
    </source>
</evidence>
<dbReference type="AlphaFoldDB" id="A0A4U1L250"/>
<gene>
    <name evidence="1" type="ORF">FBR43_09350</name>
</gene>